<dbReference type="STRING" id="1121442.SAMN02745702_00697"/>
<dbReference type="EMBL" id="FUYA01000002">
    <property type="protein sequence ID" value="SKA66821.1"/>
    <property type="molecule type" value="Genomic_DNA"/>
</dbReference>
<feature type="transmembrane region" description="Helical" evidence="6">
    <location>
        <begin position="174"/>
        <end position="193"/>
    </location>
</feature>
<dbReference type="AlphaFoldDB" id="A0A1T4VQQ8"/>
<evidence type="ECO:0000256" key="2">
    <source>
        <dbReference type="ARBA" id="ARBA00022475"/>
    </source>
</evidence>
<keyword evidence="4 6" id="KW-1133">Transmembrane helix</keyword>
<evidence type="ECO:0000256" key="3">
    <source>
        <dbReference type="ARBA" id="ARBA00022692"/>
    </source>
</evidence>
<evidence type="ECO:0000313" key="8">
    <source>
        <dbReference type="EMBL" id="SKA66821.1"/>
    </source>
</evidence>
<dbReference type="Proteomes" id="UP000189733">
    <property type="component" value="Unassembled WGS sequence"/>
</dbReference>
<dbReference type="Gene3D" id="3.30.70.120">
    <property type="match status" value="1"/>
</dbReference>
<dbReference type="InterPro" id="IPR019264">
    <property type="entry name" value="DUF2179"/>
</dbReference>
<feature type="transmembrane region" description="Helical" evidence="6">
    <location>
        <begin position="59"/>
        <end position="77"/>
    </location>
</feature>
<dbReference type="PANTHER" id="PTHR33545">
    <property type="entry name" value="UPF0750 MEMBRANE PROTEIN YITT-RELATED"/>
    <property type="match status" value="1"/>
</dbReference>
<dbReference type="GO" id="GO:0005886">
    <property type="term" value="C:plasma membrane"/>
    <property type="evidence" value="ECO:0007669"/>
    <property type="project" value="UniProtKB-SubCell"/>
</dbReference>
<accession>A0A1T4VQQ8</accession>
<evidence type="ECO:0000256" key="6">
    <source>
        <dbReference type="SAM" id="Phobius"/>
    </source>
</evidence>
<comment type="subcellular location">
    <subcellularLocation>
        <location evidence="1">Cell membrane</location>
        <topology evidence="1">Multi-pass membrane protein</topology>
    </subcellularLocation>
</comment>
<evidence type="ECO:0000256" key="1">
    <source>
        <dbReference type="ARBA" id="ARBA00004651"/>
    </source>
</evidence>
<keyword evidence="2" id="KW-1003">Cell membrane</keyword>
<keyword evidence="5 6" id="KW-0472">Membrane</keyword>
<name>A0A1T4VQQ8_9BACT</name>
<gene>
    <name evidence="8" type="ORF">SAMN02745702_00697</name>
</gene>
<feature type="transmembrane region" description="Helical" evidence="6">
    <location>
        <begin position="84"/>
        <end position="105"/>
    </location>
</feature>
<protein>
    <submittedName>
        <fullName evidence="8">Uncharacterized membrane-anchored protein YitT, contains DUF161 and DUF2179 domains</fullName>
    </submittedName>
</protein>
<feature type="domain" description="DUF2179" evidence="7">
    <location>
        <begin position="223"/>
        <end position="275"/>
    </location>
</feature>
<reference evidence="8 9" key="1">
    <citation type="submission" date="2017-02" db="EMBL/GenBank/DDBJ databases">
        <authorList>
            <person name="Peterson S.W."/>
        </authorList>
    </citation>
    <scope>NUCLEOTIDE SEQUENCE [LARGE SCALE GENOMIC DNA]</scope>
    <source>
        <strain evidence="8 9">DSM 18034</strain>
    </source>
</reference>
<feature type="transmembrane region" description="Helical" evidence="6">
    <location>
        <begin position="111"/>
        <end position="130"/>
    </location>
</feature>
<evidence type="ECO:0000256" key="5">
    <source>
        <dbReference type="ARBA" id="ARBA00023136"/>
    </source>
</evidence>
<evidence type="ECO:0000259" key="7">
    <source>
        <dbReference type="Pfam" id="PF10035"/>
    </source>
</evidence>
<proteinExistence type="predicted"/>
<dbReference type="PANTHER" id="PTHR33545:SF5">
    <property type="entry name" value="UPF0750 MEMBRANE PROTEIN YITT"/>
    <property type="match status" value="1"/>
</dbReference>
<organism evidence="8 9">
    <name type="scientific">Desulfobaculum bizertense DSM 18034</name>
    <dbReference type="NCBI Taxonomy" id="1121442"/>
    <lineage>
        <taxon>Bacteria</taxon>
        <taxon>Pseudomonadati</taxon>
        <taxon>Thermodesulfobacteriota</taxon>
        <taxon>Desulfovibrionia</taxon>
        <taxon>Desulfovibrionales</taxon>
        <taxon>Desulfovibrionaceae</taxon>
        <taxon>Desulfobaculum</taxon>
    </lineage>
</organism>
<feature type="transmembrane region" description="Helical" evidence="6">
    <location>
        <begin position="151"/>
        <end position="168"/>
    </location>
</feature>
<dbReference type="Pfam" id="PF02588">
    <property type="entry name" value="YitT_membrane"/>
    <property type="match status" value="1"/>
</dbReference>
<dbReference type="CDD" id="cd16380">
    <property type="entry name" value="YitT_C"/>
    <property type="match status" value="1"/>
</dbReference>
<feature type="transmembrane region" description="Helical" evidence="6">
    <location>
        <begin position="12"/>
        <end position="29"/>
    </location>
</feature>
<dbReference type="InterPro" id="IPR051461">
    <property type="entry name" value="UPF0750_membrane"/>
</dbReference>
<dbReference type="RefSeq" id="WP_078684008.1">
    <property type="nucleotide sequence ID" value="NZ_FUYA01000002.1"/>
</dbReference>
<keyword evidence="9" id="KW-1185">Reference proteome</keyword>
<dbReference type="InterPro" id="IPR015867">
    <property type="entry name" value="N-reg_PII/ATP_PRibTrfase_C"/>
</dbReference>
<dbReference type="PIRSF" id="PIRSF006483">
    <property type="entry name" value="Membrane_protein_YitT"/>
    <property type="match status" value="1"/>
</dbReference>
<keyword evidence="3 6" id="KW-0812">Transmembrane</keyword>
<evidence type="ECO:0000313" key="9">
    <source>
        <dbReference type="Proteomes" id="UP000189733"/>
    </source>
</evidence>
<sequence>MNRYELTASLPWNILLLTAGAFVFILGYNGVAAHHSFVPSGLYGFAVLFHHFVPDLDVSTWYLAFNVPIFLLAWKAVGRRFFLLNLYCMSMVTFLTAVMHLDFGIQDRMCAAIASGALMGAGAGIILRSYGAGGGLDIVAVILNSKFNTRIGTFYFLVNAVLMAAVATNFEPDLVVASLVVLFLSSVSTEYVLSMFNQRKSVFIISRMQAEIAEEMRALRIQATVIHASGAYTGRNADMLYSITDNLRLKRLEALVYEKDPDAIFVVENTFNVLGNNFSRRKVY</sequence>
<evidence type="ECO:0000256" key="4">
    <source>
        <dbReference type="ARBA" id="ARBA00022989"/>
    </source>
</evidence>
<dbReference type="InterPro" id="IPR003740">
    <property type="entry name" value="YitT"/>
</dbReference>
<dbReference type="Pfam" id="PF10035">
    <property type="entry name" value="DUF2179"/>
    <property type="match status" value="1"/>
</dbReference>
<dbReference type="OrthoDB" id="5401948at2"/>